<keyword evidence="1" id="KW-0812">Transmembrane</keyword>
<keyword evidence="3" id="KW-1185">Reference proteome</keyword>
<evidence type="ECO:0000256" key="1">
    <source>
        <dbReference type="SAM" id="Phobius"/>
    </source>
</evidence>
<dbReference type="Proteomes" id="UP000031532">
    <property type="component" value="Unassembled WGS sequence"/>
</dbReference>
<gene>
    <name evidence="2" type="ORF">QH73_0012565</name>
</gene>
<dbReference type="EMBL" id="JTJC03000003">
    <property type="protein sequence ID" value="NHC35482.1"/>
    <property type="molecule type" value="Genomic_DNA"/>
</dbReference>
<proteinExistence type="predicted"/>
<protein>
    <submittedName>
        <fullName evidence="2">Uncharacterized protein</fullName>
    </submittedName>
</protein>
<comment type="caution">
    <text evidence="2">The sequence shown here is derived from an EMBL/GenBank/DDBJ whole genome shotgun (WGS) entry which is preliminary data.</text>
</comment>
<keyword evidence="1" id="KW-0472">Membrane</keyword>
<dbReference type="RefSeq" id="WP_165587677.1">
    <property type="nucleotide sequence ID" value="NZ_JTJC03000003.1"/>
</dbReference>
<evidence type="ECO:0000313" key="3">
    <source>
        <dbReference type="Proteomes" id="UP000031532"/>
    </source>
</evidence>
<evidence type="ECO:0000313" key="2">
    <source>
        <dbReference type="EMBL" id="NHC35482.1"/>
    </source>
</evidence>
<accession>A0A9X5E5B9</accession>
<organism evidence="2 3">
    <name type="scientific">Scytonema millei VB511283</name>
    <dbReference type="NCBI Taxonomy" id="1245923"/>
    <lineage>
        <taxon>Bacteria</taxon>
        <taxon>Bacillati</taxon>
        <taxon>Cyanobacteriota</taxon>
        <taxon>Cyanophyceae</taxon>
        <taxon>Nostocales</taxon>
        <taxon>Scytonemataceae</taxon>
        <taxon>Scytonema</taxon>
    </lineage>
</organism>
<sequence length="47" mass="5195">MFEQLDFAMRSPNTKIAAKLLLRLVTGILILVLACLWLLLTAKPALA</sequence>
<feature type="transmembrane region" description="Helical" evidence="1">
    <location>
        <begin position="20"/>
        <end position="40"/>
    </location>
</feature>
<dbReference type="AlphaFoldDB" id="A0A9X5E5B9"/>
<name>A0A9X5E5B9_9CYAN</name>
<keyword evidence="1" id="KW-1133">Transmembrane helix</keyword>
<reference evidence="2 3" key="1">
    <citation type="journal article" date="2015" name="Genome Announc.">
        <title>Draft Genome Sequence of the Terrestrial Cyanobacterium Scytonema millei VB511283, Isolated from Eastern India.</title>
        <authorList>
            <person name="Sen D."/>
            <person name="Chandrababunaidu M.M."/>
            <person name="Singh D."/>
            <person name="Sanghi N."/>
            <person name="Ghorai A."/>
            <person name="Mishra G.P."/>
            <person name="Madduluri M."/>
            <person name="Adhikary S.P."/>
            <person name="Tripathy S."/>
        </authorList>
    </citation>
    <scope>NUCLEOTIDE SEQUENCE [LARGE SCALE GENOMIC DNA]</scope>
    <source>
        <strain evidence="2 3">VB511283</strain>
    </source>
</reference>